<dbReference type="InterPro" id="IPR000253">
    <property type="entry name" value="FHA_dom"/>
</dbReference>
<organism evidence="1">
    <name type="scientific">Thermomicrobium roseum</name>
    <dbReference type="NCBI Taxonomy" id="500"/>
    <lineage>
        <taxon>Bacteria</taxon>
        <taxon>Pseudomonadati</taxon>
        <taxon>Thermomicrobiota</taxon>
        <taxon>Thermomicrobia</taxon>
        <taxon>Thermomicrobiales</taxon>
        <taxon>Thermomicrobiaceae</taxon>
        <taxon>Thermomicrobium</taxon>
    </lineage>
</organism>
<dbReference type="Gene3D" id="3.30.2320.60">
    <property type="entry name" value="FhaA, phosphopeptide-binding domain (DUF3662)"/>
    <property type="match status" value="1"/>
</dbReference>
<dbReference type="CDD" id="cd00060">
    <property type="entry name" value="FHA"/>
    <property type="match status" value="1"/>
</dbReference>
<dbReference type="PROSITE" id="PS50006">
    <property type="entry name" value="FHA_DOMAIN"/>
    <property type="match status" value="1"/>
</dbReference>
<dbReference type="InterPro" id="IPR008984">
    <property type="entry name" value="SMAD_FHA_dom_sf"/>
</dbReference>
<dbReference type="InterPro" id="IPR050923">
    <property type="entry name" value="Cell_Proc_Reg/RNA_Proc"/>
</dbReference>
<dbReference type="PANTHER" id="PTHR23308">
    <property type="entry name" value="NUCLEAR INHIBITOR OF PROTEIN PHOSPHATASE-1"/>
    <property type="match status" value="1"/>
</dbReference>
<dbReference type="EMBL" id="DSJL01000010">
    <property type="protein sequence ID" value="HEF65081.1"/>
    <property type="molecule type" value="Genomic_DNA"/>
</dbReference>
<reference evidence="1" key="1">
    <citation type="journal article" date="2020" name="mSystems">
        <title>Genome- and Community-Level Interaction Insights into Carbon Utilization and Element Cycling Functions of Hydrothermarchaeota in Hydrothermal Sediment.</title>
        <authorList>
            <person name="Zhou Z."/>
            <person name="Liu Y."/>
            <person name="Xu W."/>
            <person name="Pan J."/>
            <person name="Luo Z.H."/>
            <person name="Li M."/>
        </authorList>
    </citation>
    <scope>NUCLEOTIDE SEQUENCE [LARGE SCALE GENOMIC DNA]</scope>
    <source>
        <strain evidence="1">SpSt-222</strain>
    </source>
</reference>
<proteinExistence type="predicted"/>
<dbReference type="Gene3D" id="2.60.200.20">
    <property type="match status" value="1"/>
</dbReference>
<dbReference type="AlphaFoldDB" id="A0A7C2B745"/>
<gene>
    <name evidence="1" type="ORF">ENP47_05760</name>
</gene>
<dbReference type="SUPFAM" id="SSF49879">
    <property type="entry name" value="SMAD/FHA domain"/>
    <property type="match status" value="1"/>
</dbReference>
<dbReference type="Pfam" id="PF12401">
    <property type="entry name" value="FhaA_N"/>
    <property type="match status" value="1"/>
</dbReference>
<protein>
    <submittedName>
        <fullName evidence="1">DUF2662 domain-containing protein</fullName>
    </submittedName>
</protein>
<sequence length="248" mass="28086">MLSKLQRFEDFVERLMEGTVGRIFRTTVQPAEIARRLERAMDAQQLATPEGPIVPNDYLVRLHPEDFVQFADFADSLSLQLEEWLLDVAEERDYGFVDQVRVRLIGDPSVPRRQVQVEAQIAQLPYDEFASRQAWQRTEVYRVLHDTGNVPRAFLRVLEGPLAGQTFLIRKKVTTIGRALDNDIVLEVLDVSRRHARIEYVEGHFEVIDQGSTNGTLVNGRAVERAPLSNGDRLTLGTVALEFTTAGA</sequence>
<dbReference type="Pfam" id="PF00498">
    <property type="entry name" value="FHA"/>
    <property type="match status" value="1"/>
</dbReference>
<accession>A0A7C2B745</accession>
<name>A0A7C2B745_THERO</name>
<evidence type="ECO:0000313" key="1">
    <source>
        <dbReference type="EMBL" id="HEF65081.1"/>
    </source>
</evidence>
<comment type="caution">
    <text evidence="1">The sequence shown here is derived from an EMBL/GenBank/DDBJ whole genome shotgun (WGS) entry which is preliminary data.</text>
</comment>
<dbReference type="InterPro" id="IPR022128">
    <property type="entry name" value="FhaA_N"/>
</dbReference>
<dbReference type="InterPro" id="IPR042287">
    <property type="entry name" value="FhaA_N_sf"/>
</dbReference>
<dbReference type="SMART" id="SM00240">
    <property type="entry name" value="FHA"/>
    <property type="match status" value="1"/>
</dbReference>